<feature type="region of interest" description="Disordered" evidence="1">
    <location>
        <begin position="199"/>
        <end position="220"/>
    </location>
</feature>
<evidence type="ECO:0000313" key="3">
    <source>
        <dbReference type="Proteomes" id="UP001183202"/>
    </source>
</evidence>
<name>A0ABU2NDM5_9PSEU</name>
<sequence>MSTSTTAPVPDATADRQAGTPGTASDTEARIAGILADRRRLLPEVTAEVQRWRTVDEQLASLASAVDALRAHATTPTDLREALVLPFAEAREGAAEAVRLLRVLEARLARETVNVGVSGQARVGKSTLLQSVSGLGDDQIPTGQALPVTAVRSRIFHAPDLRRATLRLHSFDTFATDVVAPYHAELDIAGLPATPDEFRSWPYPSPRPPGSPASDANGGRVEGLRLTAAPDDAPADRPSWVTMLNRLRAMQASFPTYEHDLTGGERVLPLEELRPWVAYPTNAEEQAPGTVARRYLAVRDVRIDCPFPHAQVRHLGIVDLPGLGEFAARADQHHVGGLQNEVDAVLMVKRPVEGMAYWGDADARALDLIDSARGFVDRRDFVFLVLNTGDTADALVTALRDHVRGQVNSGVADQFFQVLECDAADTGDVFTRVLSPVLAHLAARMPAMDAAAVAGTRAELHATAQRIGTLADDLRRVLASVAQSSGSVAEDLDLRSRRLRQDLSAALVGLVGELRAQARAAGEDQAYTDAVEHAYAATRGWITGGLGTGERAWRDEALRSMTVDRNSSRYAGDELNRVRVEISSSFEEIDVYFAARVRALWERVAQILRDHTGALLGPESDAESDATSGEDALRRFAALLADASEPCPRLRRAVEQLLTVRLDYRSQLHPRVRAELDGLTLQERDPVTGEQRNRVVVEVSPDGAEQLYAFVVQMAEQAAYLTKKALLLREGVTPALVLHAAAEQLEDTMIRSGDSEREFKRLARSYRDEIWPGVFGEIDAANARVAAVVRTRDALVATLAEEKA</sequence>
<comment type="caution">
    <text evidence="2">The sequence shown here is derived from an EMBL/GenBank/DDBJ whole genome shotgun (WGS) entry which is preliminary data.</text>
</comment>
<evidence type="ECO:0000313" key="2">
    <source>
        <dbReference type="EMBL" id="MDT0352050.1"/>
    </source>
</evidence>
<accession>A0ABU2NDM5</accession>
<dbReference type="EMBL" id="JAVREJ010000016">
    <property type="protein sequence ID" value="MDT0352050.1"/>
    <property type="molecule type" value="Genomic_DNA"/>
</dbReference>
<organism evidence="2 3">
    <name type="scientific">Pseudonocardia charpentierae</name>
    <dbReference type="NCBI Taxonomy" id="3075545"/>
    <lineage>
        <taxon>Bacteria</taxon>
        <taxon>Bacillati</taxon>
        <taxon>Actinomycetota</taxon>
        <taxon>Actinomycetes</taxon>
        <taxon>Pseudonocardiales</taxon>
        <taxon>Pseudonocardiaceae</taxon>
        <taxon>Pseudonocardia</taxon>
    </lineage>
</organism>
<feature type="region of interest" description="Disordered" evidence="1">
    <location>
        <begin position="1"/>
        <end position="26"/>
    </location>
</feature>
<evidence type="ECO:0000256" key="1">
    <source>
        <dbReference type="SAM" id="MobiDB-lite"/>
    </source>
</evidence>
<reference evidence="3" key="1">
    <citation type="submission" date="2023-07" db="EMBL/GenBank/DDBJ databases">
        <title>30 novel species of actinomycetes from the DSMZ collection.</title>
        <authorList>
            <person name="Nouioui I."/>
        </authorList>
    </citation>
    <scope>NUCLEOTIDE SEQUENCE [LARGE SCALE GENOMIC DNA]</scope>
    <source>
        <strain evidence="3">DSM 45834</strain>
    </source>
</reference>
<dbReference type="InterPro" id="IPR027417">
    <property type="entry name" value="P-loop_NTPase"/>
</dbReference>
<proteinExistence type="predicted"/>
<dbReference type="SUPFAM" id="SSF52540">
    <property type="entry name" value="P-loop containing nucleoside triphosphate hydrolases"/>
    <property type="match status" value="1"/>
</dbReference>
<protein>
    <recommendedName>
        <fullName evidence="4">Dynamin family protein</fullName>
    </recommendedName>
</protein>
<dbReference type="Proteomes" id="UP001183202">
    <property type="component" value="Unassembled WGS sequence"/>
</dbReference>
<dbReference type="RefSeq" id="WP_311558557.1">
    <property type="nucleotide sequence ID" value="NZ_JAVREJ010000016.1"/>
</dbReference>
<gene>
    <name evidence="2" type="ORF">RM445_21195</name>
</gene>
<keyword evidence="3" id="KW-1185">Reference proteome</keyword>
<evidence type="ECO:0008006" key="4">
    <source>
        <dbReference type="Google" id="ProtNLM"/>
    </source>
</evidence>